<dbReference type="AlphaFoldDB" id="A0A8H5SX06"/>
<dbReference type="OrthoDB" id="407275at2759"/>
<dbReference type="Gene3D" id="3.40.462.20">
    <property type="match status" value="1"/>
</dbReference>
<proteinExistence type="predicted"/>
<dbReference type="Proteomes" id="UP000567885">
    <property type="component" value="Unassembled WGS sequence"/>
</dbReference>
<accession>A0A8H5SX06</accession>
<dbReference type="EMBL" id="JAAGWQ010000234">
    <property type="protein sequence ID" value="KAF5658590.1"/>
    <property type="molecule type" value="Genomic_DNA"/>
</dbReference>
<reference evidence="2 3" key="1">
    <citation type="submission" date="2020-05" db="EMBL/GenBank/DDBJ databases">
        <title>Identification and distribution of gene clusters putatively required for synthesis of sphingolipid metabolism inhibitors in phylogenetically diverse species of the filamentous fungus Fusarium.</title>
        <authorList>
            <person name="Kim H.-S."/>
            <person name="Busman M."/>
            <person name="Brown D.W."/>
            <person name="Divon H."/>
            <person name="Uhlig S."/>
            <person name="Proctor R.H."/>
        </authorList>
    </citation>
    <scope>NUCLEOTIDE SEQUENCE [LARGE SCALE GENOMIC DNA]</scope>
    <source>
        <strain evidence="2 3">NRRL 20693</strain>
    </source>
</reference>
<dbReference type="GO" id="GO:0050660">
    <property type="term" value="F:flavin adenine dinucleotide binding"/>
    <property type="evidence" value="ECO:0007669"/>
    <property type="project" value="InterPro"/>
</dbReference>
<gene>
    <name evidence="2" type="ORF">FHETE_9827</name>
</gene>
<evidence type="ECO:0000313" key="3">
    <source>
        <dbReference type="Proteomes" id="UP000567885"/>
    </source>
</evidence>
<dbReference type="InterPro" id="IPR016169">
    <property type="entry name" value="FAD-bd_PCMH_sub2"/>
</dbReference>
<dbReference type="Pfam" id="PF08031">
    <property type="entry name" value="BBE"/>
    <property type="match status" value="1"/>
</dbReference>
<evidence type="ECO:0000313" key="2">
    <source>
        <dbReference type="EMBL" id="KAF5658590.1"/>
    </source>
</evidence>
<keyword evidence="3" id="KW-1185">Reference proteome</keyword>
<dbReference type="InterPro" id="IPR012951">
    <property type="entry name" value="BBE"/>
</dbReference>
<comment type="caution">
    <text evidence="2">The sequence shown here is derived from an EMBL/GenBank/DDBJ whole genome shotgun (WGS) entry which is preliminary data.</text>
</comment>
<feature type="domain" description="Berberine/berberine-like" evidence="1">
    <location>
        <begin position="121"/>
        <end position="167"/>
    </location>
</feature>
<dbReference type="GO" id="GO:0016491">
    <property type="term" value="F:oxidoreductase activity"/>
    <property type="evidence" value="ECO:0007669"/>
    <property type="project" value="InterPro"/>
</dbReference>
<name>A0A8H5SX06_FUSHE</name>
<organism evidence="2 3">
    <name type="scientific">Fusarium heterosporum</name>
    <dbReference type="NCBI Taxonomy" id="42747"/>
    <lineage>
        <taxon>Eukaryota</taxon>
        <taxon>Fungi</taxon>
        <taxon>Dikarya</taxon>
        <taxon>Ascomycota</taxon>
        <taxon>Pezizomycotina</taxon>
        <taxon>Sordariomycetes</taxon>
        <taxon>Hypocreomycetidae</taxon>
        <taxon>Hypocreales</taxon>
        <taxon>Nectriaceae</taxon>
        <taxon>Fusarium</taxon>
        <taxon>Fusarium heterosporum species complex</taxon>
    </lineage>
</organism>
<sequence length="182" mass="20400">MDRPDGGDLNALAFYLQSLVITTDHPLTVDQARVLFSNTTSKFFRDDMTKMGYIDLWTGVSRDIADEDTGYSHGKNLWLIRWDADFVNSDNFPADGVAYMKGLMLPFEQALIDAGVPLCGFVNYADTELPQDEVASRLYGENYDRLKRIKAEVDPGGLFTNNPQAIPAPGRRDVIKDLERAD</sequence>
<evidence type="ECO:0000259" key="1">
    <source>
        <dbReference type="Pfam" id="PF08031"/>
    </source>
</evidence>
<dbReference type="Gene3D" id="3.30.465.10">
    <property type="match status" value="1"/>
</dbReference>
<protein>
    <submittedName>
        <fullName evidence="2">Berberine bridge enzyme</fullName>
    </submittedName>
</protein>